<reference evidence="2" key="1">
    <citation type="submission" date="2019-09" db="EMBL/GenBank/DDBJ databases">
        <title>In-depth cultivation of the pig gut microbiome towards novel bacterial diversity and tailored functional studies.</title>
        <authorList>
            <person name="Wylensek D."/>
            <person name="Hitch T.C.A."/>
            <person name="Clavel T."/>
        </authorList>
    </citation>
    <scope>NUCLEOTIDE SEQUENCE</scope>
    <source>
        <strain evidence="2">RF-744-FAT-WT-3</strain>
    </source>
</reference>
<dbReference type="GO" id="GO:0005829">
    <property type="term" value="C:cytosol"/>
    <property type="evidence" value="ECO:0007669"/>
    <property type="project" value="TreeGrafter"/>
</dbReference>
<dbReference type="PANTHER" id="PTHR33221">
    <property type="entry name" value="WINGED HELIX-TURN-HELIX TRANSCRIPTIONAL REGULATOR, RRF2 FAMILY"/>
    <property type="match status" value="1"/>
</dbReference>
<dbReference type="RefSeq" id="WP_154571682.1">
    <property type="nucleotide sequence ID" value="NZ_DBEZJY010000078.1"/>
</dbReference>
<dbReference type="GO" id="GO:0003700">
    <property type="term" value="F:DNA-binding transcription factor activity"/>
    <property type="evidence" value="ECO:0007669"/>
    <property type="project" value="TreeGrafter"/>
</dbReference>
<proteinExistence type="predicted"/>
<dbReference type="GO" id="GO:0003677">
    <property type="term" value="F:DNA binding"/>
    <property type="evidence" value="ECO:0007669"/>
    <property type="project" value="UniProtKB-KW"/>
</dbReference>
<dbReference type="EMBL" id="VUNB01000001">
    <property type="protein sequence ID" value="MST68208.1"/>
    <property type="molecule type" value="Genomic_DNA"/>
</dbReference>
<dbReference type="InterPro" id="IPR030489">
    <property type="entry name" value="TR_Rrf2-type_CS"/>
</dbReference>
<keyword evidence="1" id="KW-0238">DNA-binding</keyword>
<comment type="caution">
    <text evidence="2">The sequence shown here is derived from an EMBL/GenBank/DDBJ whole genome shotgun (WGS) entry which is preliminary data.</text>
</comment>
<evidence type="ECO:0000256" key="1">
    <source>
        <dbReference type="ARBA" id="ARBA00023125"/>
    </source>
</evidence>
<dbReference type="InterPro" id="IPR036388">
    <property type="entry name" value="WH-like_DNA-bd_sf"/>
</dbReference>
<dbReference type="AlphaFoldDB" id="A0A6A8M6L8"/>
<gene>
    <name evidence="2" type="ORF">FYJ66_01115</name>
</gene>
<dbReference type="PANTHER" id="PTHR33221:SF5">
    <property type="entry name" value="HTH-TYPE TRANSCRIPTIONAL REGULATOR ISCR"/>
    <property type="match status" value="1"/>
</dbReference>
<evidence type="ECO:0000313" key="2">
    <source>
        <dbReference type="EMBL" id="MST68208.1"/>
    </source>
</evidence>
<protein>
    <submittedName>
        <fullName evidence="2">Rrf2 family transcriptional regulator</fullName>
    </submittedName>
</protein>
<accession>A0A6A8M6L8</accession>
<dbReference type="Gene3D" id="1.10.10.10">
    <property type="entry name" value="Winged helix-like DNA-binding domain superfamily/Winged helix DNA-binding domain"/>
    <property type="match status" value="1"/>
</dbReference>
<name>A0A6A8M6L8_9FIRM</name>
<dbReference type="PROSITE" id="PS51197">
    <property type="entry name" value="HTH_RRF2_2"/>
    <property type="match status" value="1"/>
</dbReference>
<dbReference type="NCBIfam" id="TIGR00738">
    <property type="entry name" value="rrf2_super"/>
    <property type="match status" value="1"/>
</dbReference>
<dbReference type="SUPFAM" id="SSF46785">
    <property type="entry name" value="Winged helix' DNA-binding domain"/>
    <property type="match status" value="1"/>
</dbReference>
<dbReference type="InterPro" id="IPR036390">
    <property type="entry name" value="WH_DNA-bd_sf"/>
</dbReference>
<dbReference type="InterPro" id="IPR000944">
    <property type="entry name" value="Tscrpt_reg_Rrf2"/>
</dbReference>
<organism evidence="2">
    <name type="scientific">Baileyella intestinalis</name>
    <dbReference type="NCBI Taxonomy" id="2606709"/>
    <lineage>
        <taxon>Bacteria</taxon>
        <taxon>Bacillati</taxon>
        <taxon>Bacillota</taxon>
        <taxon>Clostridia</taxon>
        <taxon>Peptostreptococcales</taxon>
        <taxon>Anaerovoracaceae</taxon>
        <taxon>Baileyella</taxon>
    </lineage>
</organism>
<sequence length="166" mass="18467">MMVSTKGRYALIVMIDLARNEGDGYISLSDIAERQNLSMKYLEIVVSMLNKGGLVKSLRGKNGGYHLARKPEEYNIGEILEITEGSLAPVECLKNGHMSCDKAGSCYTLPLWLGLDKVIDDYLGNISLQDLIDGNMNKILPQEIEMANYKETCLHKRKAAGLDNNR</sequence>
<dbReference type="PROSITE" id="PS01332">
    <property type="entry name" value="HTH_RRF2_1"/>
    <property type="match status" value="1"/>
</dbReference>
<dbReference type="Pfam" id="PF02082">
    <property type="entry name" value="Rrf2"/>
    <property type="match status" value="1"/>
</dbReference>